<dbReference type="GO" id="GO:0004563">
    <property type="term" value="F:beta-N-acetylhexosaminidase activity"/>
    <property type="evidence" value="ECO:0007669"/>
    <property type="project" value="UniProtKB-EC"/>
</dbReference>
<organism evidence="9 10">
    <name type="scientific">Saccharicrinis carchari</name>
    <dbReference type="NCBI Taxonomy" id="1168039"/>
    <lineage>
        <taxon>Bacteria</taxon>
        <taxon>Pseudomonadati</taxon>
        <taxon>Bacteroidota</taxon>
        <taxon>Bacteroidia</taxon>
        <taxon>Marinilabiliales</taxon>
        <taxon>Marinilabiliaceae</taxon>
        <taxon>Saccharicrinis</taxon>
    </lineage>
</organism>
<comment type="similarity">
    <text evidence="2">Belongs to the glycosyl hydrolase 20 family.</text>
</comment>
<dbReference type="SUPFAM" id="SSF51445">
    <property type="entry name" value="(Trans)glycosidases"/>
    <property type="match status" value="1"/>
</dbReference>
<name>A0A521ECG1_SACCC</name>
<dbReference type="Pfam" id="PF00728">
    <property type="entry name" value="Glyco_hydro_20"/>
    <property type="match status" value="1"/>
</dbReference>
<feature type="domain" description="Glycoside hydrolase family 20 catalytic" evidence="7">
    <location>
        <begin position="98"/>
        <end position="449"/>
    </location>
</feature>
<evidence type="ECO:0000256" key="4">
    <source>
        <dbReference type="ARBA" id="ARBA00022801"/>
    </source>
</evidence>
<dbReference type="Gene3D" id="3.20.20.80">
    <property type="entry name" value="Glycosidases"/>
    <property type="match status" value="1"/>
</dbReference>
<dbReference type="Proteomes" id="UP000319040">
    <property type="component" value="Unassembled WGS sequence"/>
</dbReference>
<evidence type="ECO:0000256" key="1">
    <source>
        <dbReference type="ARBA" id="ARBA00001231"/>
    </source>
</evidence>
<dbReference type="EC" id="3.2.1.52" evidence="3"/>
<dbReference type="PANTHER" id="PTHR22600">
    <property type="entry name" value="BETA-HEXOSAMINIDASE"/>
    <property type="match status" value="1"/>
</dbReference>
<dbReference type="SUPFAM" id="SSF55545">
    <property type="entry name" value="beta-N-acetylhexosaminidase-like domain"/>
    <property type="match status" value="1"/>
</dbReference>
<keyword evidence="10" id="KW-1185">Reference proteome</keyword>
<evidence type="ECO:0000313" key="9">
    <source>
        <dbReference type="EMBL" id="SMO81579.1"/>
    </source>
</evidence>
<dbReference type="InterPro" id="IPR029018">
    <property type="entry name" value="Hex-like_dom2"/>
</dbReference>
<comment type="catalytic activity">
    <reaction evidence="1">
        <text>Hydrolysis of terminal non-reducing N-acetyl-D-hexosamine residues in N-acetyl-beta-D-hexosaminides.</text>
        <dbReference type="EC" id="3.2.1.52"/>
    </reaction>
</comment>
<dbReference type="InterPro" id="IPR017853">
    <property type="entry name" value="GH"/>
</dbReference>
<dbReference type="AlphaFoldDB" id="A0A521ECG1"/>
<dbReference type="PRINTS" id="PR00738">
    <property type="entry name" value="GLHYDRLASE20"/>
</dbReference>
<protein>
    <recommendedName>
        <fullName evidence="3">beta-N-acetylhexosaminidase</fullName>
        <ecNumber evidence="3">3.2.1.52</ecNumber>
    </recommendedName>
</protein>
<evidence type="ECO:0000256" key="6">
    <source>
        <dbReference type="PIRSR" id="PIRSR625705-1"/>
    </source>
</evidence>
<feature type="active site" description="Proton donor" evidence="6">
    <location>
        <position position="273"/>
    </location>
</feature>
<evidence type="ECO:0000313" key="10">
    <source>
        <dbReference type="Proteomes" id="UP000319040"/>
    </source>
</evidence>
<sequence>MDLSRGFSVIGETAHSEYLAAELGKQGISPGKGGKIIFSSAEQPNNLGDEGYRLVAKKKTITISANGDNGYFYGIQTLLQMVKGTSVAAAEIEDIPAFGWRAYMLDEARYFHGQAFVKQILDEMARLKMNTLHWHLTDDAGWRIEIKKYPKLTEIGSVRKDTETGTWGSGETAGEAHSGFYTQEQIKDIVAYAAERHITVVPEFEMPGHASSAIAAYSWLGTAGKKIDVPVTFGRHYDNYDVTKPEVIEFIKDVLTELFALFPSEVIHIGGDEVGYKVWEESKHVQKYMKENGINTPADLQIAFTNKISKFIESKGRRMMGWNEIMGKNIHKDFAEKKQDKEAETELAKNVVVHFWKGDIELITEAAQKGYSIVNSLHSNTYLDYSYKNIDLKKAYGFNPIPDNLDEKYHKNIFGLGCQMWSEWTPTNKDVEYQTFPRIAAYAETGWTSKDNKDYNRFRKSMDNITRIWDKLNINYGPLDIKE</sequence>
<dbReference type="InterPro" id="IPR015882">
    <property type="entry name" value="HEX_bac_N"/>
</dbReference>
<dbReference type="Pfam" id="PF02838">
    <property type="entry name" value="Glyco_hydro_20b"/>
    <property type="match status" value="1"/>
</dbReference>
<evidence type="ECO:0000259" key="8">
    <source>
        <dbReference type="Pfam" id="PF02838"/>
    </source>
</evidence>
<evidence type="ECO:0000256" key="3">
    <source>
        <dbReference type="ARBA" id="ARBA00012663"/>
    </source>
</evidence>
<dbReference type="Gene3D" id="3.30.379.10">
    <property type="entry name" value="Chitobiase/beta-hexosaminidase domain 2-like"/>
    <property type="match status" value="1"/>
</dbReference>
<dbReference type="PANTHER" id="PTHR22600:SF57">
    <property type="entry name" value="BETA-N-ACETYLHEXOSAMINIDASE"/>
    <property type="match status" value="1"/>
</dbReference>
<accession>A0A521ECG1</accession>
<dbReference type="InterPro" id="IPR025705">
    <property type="entry name" value="Beta_hexosaminidase_sua/sub"/>
</dbReference>
<evidence type="ECO:0000256" key="5">
    <source>
        <dbReference type="ARBA" id="ARBA00023295"/>
    </source>
</evidence>
<reference evidence="9 10" key="1">
    <citation type="submission" date="2017-05" db="EMBL/GenBank/DDBJ databases">
        <authorList>
            <person name="Varghese N."/>
            <person name="Submissions S."/>
        </authorList>
    </citation>
    <scope>NUCLEOTIDE SEQUENCE [LARGE SCALE GENOMIC DNA]</scope>
    <source>
        <strain evidence="9 10">DSM 27040</strain>
    </source>
</reference>
<dbReference type="PIRSF" id="PIRSF001093">
    <property type="entry name" value="B-hxosamndse_ab_euk"/>
    <property type="match status" value="1"/>
</dbReference>
<dbReference type="InterPro" id="IPR015883">
    <property type="entry name" value="Glyco_hydro_20_cat"/>
</dbReference>
<proteinExistence type="inferred from homology"/>
<evidence type="ECO:0000259" key="7">
    <source>
        <dbReference type="Pfam" id="PF00728"/>
    </source>
</evidence>
<keyword evidence="5" id="KW-0326">Glycosidase</keyword>
<dbReference type="GO" id="GO:0005975">
    <property type="term" value="P:carbohydrate metabolic process"/>
    <property type="evidence" value="ECO:0007669"/>
    <property type="project" value="InterPro"/>
</dbReference>
<feature type="domain" description="Beta-hexosaminidase bacterial type N-terminal" evidence="8">
    <location>
        <begin position="16"/>
        <end position="94"/>
    </location>
</feature>
<evidence type="ECO:0000256" key="2">
    <source>
        <dbReference type="ARBA" id="ARBA00006285"/>
    </source>
</evidence>
<dbReference type="EMBL" id="FXTB01000008">
    <property type="protein sequence ID" value="SMO81579.1"/>
    <property type="molecule type" value="Genomic_DNA"/>
</dbReference>
<gene>
    <name evidence="9" type="ORF">SAMN06265379_108133</name>
</gene>
<dbReference type="GO" id="GO:0016020">
    <property type="term" value="C:membrane"/>
    <property type="evidence" value="ECO:0007669"/>
    <property type="project" value="TreeGrafter"/>
</dbReference>
<dbReference type="CDD" id="cd06563">
    <property type="entry name" value="GH20_chitobiase-like"/>
    <property type="match status" value="1"/>
</dbReference>
<keyword evidence="4" id="KW-0378">Hydrolase</keyword>
<dbReference type="GO" id="GO:0030203">
    <property type="term" value="P:glycosaminoglycan metabolic process"/>
    <property type="evidence" value="ECO:0007669"/>
    <property type="project" value="TreeGrafter"/>
</dbReference>